<reference evidence="2 3" key="1">
    <citation type="journal article" date="2021" name="ISME Commun">
        <title>Automated analysis of genomic sequences facilitates high-throughput and comprehensive description of bacteria.</title>
        <authorList>
            <person name="Hitch T.C.A."/>
        </authorList>
    </citation>
    <scope>NUCLEOTIDE SEQUENCE [LARGE SCALE GENOMIC DNA]</scope>
    <source>
        <strain evidence="2 3">Sanger_29</strain>
    </source>
</reference>
<dbReference type="Proteomes" id="UP001652338">
    <property type="component" value="Unassembled WGS sequence"/>
</dbReference>
<keyword evidence="1" id="KW-1133">Transmembrane helix</keyword>
<dbReference type="EMBL" id="JAOQKE010000029">
    <property type="protein sequence ID" value="MCU6726565.1"/>
    <property type="molecule type" value="Genomic_DNA"/>
</dbReference>
<organism evidence="2 3">
    <name type="scientific">Muricoprocola aceti</name>
    <dbReference type="NCBI Taxonomy" id="2981772"/>
    <lineage>
        <taxon>Bacteria</taxon>
        <taxon>Bacillati</taxon>
        <taxon>Bacillota</taxon>
        <taxon>Clostridia</taxon>
        <taxon>Lachnospirales</taxon>
        <taxon>Lachnospiraceae</taxon>
        <taxon>Muricoprocola</taxon>
    </lineage>
</organism>
<evidence type="ECO:0000313" key="2">
    <source>
        <dbReference type="EMBL" id="MCU6726565.1"/>
    </source>
</evidence>
<accession>A0ABT2SPZ6</accession>
<proteinExistence type="predicted"/>
<keyword evidence="3" id="KW-1185">Reference proteome</keyword>
<comment type="caution">
    <text evidence="2">The sequence shown here is derived from an EMBL/GenBank/DDBJ whole genome shotgun (WGS) entry which is preliminary data.</text>
</comment>
<sequence length="267" mass="31030">MYCKNCGAKLSSKDTACPYCGYTSPEKDEAVYMEHLNDLLKETKDLADVPAREYKSEIKQQSRRALKIFLIVAAVFLIPAGLFSLYRLYDSYRSHQEYLEETRFEKKYFPQLNELYQNGFLQESYELMISLSDKRGYGAIFHWKHYPFLSFYGDHLLLQEVQKDLDTGQSLTESDLCVTFYHAMAITREAPSSRDYRNFSEKEKSDFLIWQTECNDFLQAVFNLSSAEADNLYPSLCDYNALMYSECKKYVHSVFTDVVTSTDGGIL</sequence>
<feature type="transmembrane region" description="Helical" evidence="1">
    <location>
        <begin position="68"/>
        <end position="89"/>
    </location>
</feature>
<name>A0ABT2SPZ6_9FIRM</name>
<dbReference type="RefSeq" id="WP_262655820.1">
    <property type="nucleotide sequence ID" value="NZ_JAOQKE010000029.1"/>
</dbReference>
<evidence type="ECO:0000256" key="1">
    <source>
        <dbReference type="SAM" id="Phobius"/>
    </source>
</evidence>
<protein>
    <submittedName>
        <fullName evidence="2">Zinc ribbon domain-containing protein</fullName>
    </submittedName>
</protein>
<keyword evidence="1" id="KW-0472">Membrane</keyword>
<evidence type="ECO:0000313" key="3">
    <source>
        <dbReference type="Proteomes" id="UP001652338"/>
    </source>
</evidence>
<gene>
    <name evidence="2" type="ORF">OCV47_14755</name>
</gene>
<keyword evidence="1" id="KW-0812">Transmembrane</keyword>